<dbReference type="WBParaSite" id="scf7180000423437.g10986">
    <property type="protein sequence ID" value="scf7180000423437.g10986"/>
    <property type="gene ID" value="scf7180000423437.g10986"/>
</dbReference>
<keyword evidence="1" id="KW-1185">Reference proteome</keyword>
<sequence length="209" mass="24108">MHERMNNDEILNKNLREGQGLSLTKFEIENAKMVAKLIFEAEDFENEDLILLGGELAFALFVGEPNPIISTPKSGLWYKMRDACWKISPILLALNKNEEELILKETGDNKGEKSLSENLEFEKKILDKRIENTIKLFDEDKYGKVLGRNQGETSDRIKEKLNEGNEYAWRIKNVLNFVVSKIPDALLTKPKIVTEIPPHMKYYDETGLY</sequence>
<organism evidence="1 2">
    <name type="scientific">Meloidogyne floridensis</name>
    <dbReference type="NCBI Taxonomy" id="298350"/>
    <lineage>
        <taxon>Eukaryota</taxon>
        <taxon>Metazoa</taxon>
        <taxon>Ecdysozoa</taxon>
        <taxon>Nematoda</taxon>
        <taxon>Chromadorea</taxon>
        <taxon>Rhabditida</taxon>
        <taxon>Tylenchina</taxon>
        <taxon>Tylenchomorpha</taxon>
        <taxon>Tylenchoidea</taxon>
        <taxon>Meloidogynidae</taxon>
        <taxon>Meloidogyninae</taxon>
        <taxon>Meloidogyne</taxon>
    </lineage>
</organism>
<protein>
    <submittedName>
        <fullName evidence="2">Uncharacterized protein</fullName>
    </submittedName>
</protein>
<name>A0A915P600_9BILA</name>
<dbReference type="Proteomes" id="UP000887560">
    <property type="component" value="Unplaced"/>
</dbReference>
<accession>A0A915P600</accession>
<evidence type="ECO:0000313" key="1">
    <source>
        <dbReference type="Proteomes" id="UP000887560"/>
    </source>
</evidence>
<proteinExistence type="predicted"/>
<reference evidence="2" key="1">
    <citation type="submission" date="2022-11" db="UniProtKB">
        <authorList>
            <consortium name="WormBaseParasite"/>
        </authorList>
    </citation>
    <scope>IDENTIFICATION</scope>
</reference>
<evidence type="ECO:0000313" key="2">
    <source>
        <dbReference type="WBParaSite" id="scf7180000423437.g10986"/>
    </source>
</evidence>
<dbReference type="AlphaFoldDB" id="A0A915P600"/>